<dbReference type="EMBL" id="ADBL01002882">
    <property type="status" value="NOT_ANNOTATED_CDS"/>
    <property type="molecule type" value="Genomic_DNA"/>
</dbReference>
<dbReference type="EMBL" id="GL876984">
    <property type="protein sequence ID" value="KLU92700.1"/>
    <property type="molecule type" value="Genomic_DNA"/>
</dbReference>
<evidence type="ECO:0000313" key="4">
    <source>
        <dbReference type="Proteomes" id="UP000011715"/>
    </source>
</evidence>
<evidence type="ECO:0000313" key="3">
    <source>
        <dbReference type="EnsemblFungi" id="MAPG_11687T0"/>
    </source>
</evidence>
<dbReference type="eggNOG" id="ENOG502RNAC">
    <property type="taxonomic scope" value="Eukaryota"/>
</dbReference>
<evidence type="ECO:0000313" key="2">
    <source>
        <dbReference type="EMBL" id="KLU92700.1"/>
    </source>
</evidence>
<organism evidence="3 4">
    <name type="scientific">Magnaporthiopsis poae (strain ATCC 64411 / 73-15)</name>
    <name type="common">Kentucky bluegrass fungus</name>
    <name type="synonym">Magnaporthe poae</name>
    <dbReference type="NCBI Taxonomy" id="644358"/>
    <lineage>
        <taxon>Eukaryota</taxon>
        <taxon>Fungi</taxon>
        <taxon>Dikarya</taxon>
        <taxon>Ascomycota</taxon>
        <taxon>Pezizomycotina</taxon>
        <taxon>Sordariomycetes</taxon>
        <taxon>Sordariomycetidae</taxon>
        <taxon>Magnaporthales</taxon>
        <taxon>Magnaporthaceae</taxon>
        <taxon>Magnaporthiopsis</taxon>
    </lineage>
</organism>
<dbReference type="AlphaFoldDB" id="A0A0C4EFX7"/>
<evidence type="ECO:0000256" key="1">
    <source>
        <dbReference type="SAM" id="MobiDB-lite"/>
    </source>
</evidence>
<reference evidence="2" key="2">
    <citation type="submission" date="2010-05" db="EMBL/GenBank/DDBJ databases">
        <title>The Genome Sequence of Magnaporthe poae strain ATCC 64411.</title>
        <authorList>
            <consortium name="The Broad Institute Genome Sequencing Platform"/>
            <consortium name="Broad Institute Genome Sequencing Center for Infectious Disease"/>
            <person name="Ma L.-J."/>
            <person name="Dead R."/>
            <person name="Young S."/>
            <person name="Zeng Q."/>
            <person name="Koehrsen M."/>
            <person name="Alvarado L."/>
            <person name="Berlin A."/>
            <person name="Chapman S.B."/>
            <person name="Chen Z."/>
            <person name="Freedman E."/>
            <person name="Gellesch M."/>
            <person name="Goldberg J."/>
            <person name="Griggs A."/>
            <person name="Gujja S."/>
            <person name="Heilman E.R."/>
            <person name="Heiman D."/>
            <person name="Hepburn T."/>
            <person name="Howarth C."/>
            <person name="Jen D."/>
            <person name="Larson L."/>
            <person name="Mehta T."/>
            <person name="Neiman D."/>
            <person name="Pearson M."/>
            <person name="Roberts A."/>
            <person name="Saif S."/>
            <person name="Shea T."/>
            <person name="Shenoy N."/>
            <person name="Sisk P."/>
            <person name="Stolte C."/>
            <person name="Sykes S."/>
            <person name="Walk T."/>
            <person name="White J."/>
            <person name="Yandava C."/>
            <person name="Haas B."/>
            <person name="Nusbaum C."/>
            <person name="Birren B."/>
        </authorList>
    </citation>
    <scope>NUCLEOTIDE SEQUENCE</scope>
    <source>
        <strain evidence="2">ATCC 64411</strain>
    </source>
</reference>
<name>A0A0C4EFX7_MAGP6</name>
<accession>A0A0C4EFX7</accession>
<feature type="compositionally biased region" description="Polar residues" evidence="1">
    <location>
        <begin position="39"/>
        <end position="59"/>
    </location>
</feature>
<protein>
    <submittedName>
        <fullName evidence="2 3">Uncharacterized protein</fullName>
    </submittedName>
</protein>
<feature type="region of interest" description="Disordered" evidence="1">
    <location>
        <begin position="1"/>
        <end position="131"/>
    </location>
</feature>
<keyword evidence="4" id="KW-1185">Reference proteome</keyword>
<reference evidence="4" key="1">
    <citation type="submission" date="2010-05" db="EMBL/GenBank/DDBJ databases">
        <title>The genome sequence of Magnaporthe poae strain ATCC 64411.</title>
        <authorList>
            <person name="Ma L.-J."/>
            <person name="Dead R."/>
            <person name="Young S."/>
            <person name="Zeng Q."/>
            <person name="Koehrsen M."/>
            <person name="Alvarado L."/>
            <person name="Berlin A."/>
            <person name="Chapman S.B."/>
            <person name="Chen Z."/>
            <person name="Freedman E."/>
            <person name="Gellesch M."/>
            <person name="Goldberg J."/>
            <person name="Griggs A."/>
            <person name="Gujja S."/>
            <person name="Heilman E.R."/>
            <person name="Heiman D."/>
            <person name="Hepburn T."/>
            <person name="Howarth C."/>
            <person name="Jen D."/>
            <person name="Larson L."/>
            <person name="Mehta T."/>
            <person name="Neiman D."/>
            <person name="Pearson M."/>
            <person name="Roberts A."/>
            <person name="Saif S."/>
            <person name="Shea T."/>
            <person name="Shenoy N."/>
            <person name="Sisk P."/>
            <person name="Stolte C."/>
            <person name="Sykes S."/>
            <person name="Walk T."/>
            <person name="White J."/>
            <person name="Yandava C."/>
            <person name="Haas B."/>
            <person name="Nusbaum C."/>
            <person name="Birren B."/>
        </authorList>
    </citation>
    <scope>NUCLEOTIDE SEQUENCE [LARGE SCALE GENOMIC DNA]</scope>
    <source>
        <strain evidence="4">ATCC 64411 / 73-15</strain>
    </source>
</reference>
<reference evidence="3" key="5">
    <citation type="submission" date="2015-06" db="UniProtKB">
        <authorList>
            <consortium name="EnsemblFungi"/>
        </authorList>
    </citation>
    <scope>IDENTIFICATION</scope>
    <source>
        <strain evidence="3">ATCC 64411</strain>
    </source>
</reference>
<dbReference type="Proteomes" id="UP000011715">
    <property type="component" value="Unassembled WGS sequence"/>
</dbReference>
<proteinExistence type="predicted"/>
<reference evidence="2" key="3">
    <citation type="submission" date="2011-03" db="EMBL/GenBank/DDBJ databases">
        <title>Annotation of Magnaporthe poae ATCC 64411.</title>
        <authorList>
            <person name="Ma L.-J."/>
            <person name="Dead R."/>
            <person name="Young S.K."/>
            <person name="Zeng Q."/>
            <person name="Gargeya S."/>
            <person name="Fitzgerald M."/>
            <person name="Haas B."/>
            <person name="Abouelleil A."/>
            <person name="Alvarado L."/>
            <person name="Arachchi H.M."/>
            <person name="Berlin A."/>
            <person name="Brown A."/>
            <person name="Chapman S.B."/>
            <person name="Chen Z."/>
            <person name="Dunbar C."/>
            <person name="Freedman E."/>
            <person name="Gearin G."/>
            <person name="Gellesch M."/>
            <person name="Goldberg J."/>
            <person name="Griggs A."/>
            <person name="Gujja S."/>
            <person name="Heiman D."/>
            <person name="Howarth C."/>
            <person name="Larson L."/>
            <person name="Lui A."/>
            <person name="MacDonald P.J.P."/>
            <person name="Mehta T."/>
            <person name="Montmayeur A."/>
            <person name="Murphy C."/>
            <person name="Neiman D."/>
            <person name="Pearson M."/>
            <person name="Priest M."/>
            <person name="Roberts A."/>
            <person name="Saif S."/>
            <person name="Shea T."/>
            <person name="Shenoy N."/>
            <person name="Sisk P."/>
            <person name="Stolte C."/>
            <person name="Sykes S."/>
            <person name="Yandava C."/>
            <person name="Wortman J."/>
            <person name="Nusbaum C."/>
            <person name="Birren B."/>
        </authorList>
    </citation>
    <scope>NUCLEOTIDE SEQUENCE</scope>
    <source>
        <strain evidence="2">ATCC 64411</strain>
    </source>
</reference>
<dbReference type="EnsemblFungi" id="MAPG_11687T0">
    <property type="protein sequence ID" value="MAPG_11687T0"/>
    <property type="gene ID" value="MAPG_11687"/>
</dbReference>
<dbReference type="VEuPathDB" id="FungiDB:MAPG_11687"/>
<sequence>MCFEPSDSDMSFDSGPPAKRLRGGGFIQTFPNPPAPSPTHKQPISTAFPFNQSQLTSAPAQPKVKIEDADTQDSESPRAGTGRAEASQRGAPQAASKDADPGTFTQNGVTHDGAPHGRAPATEDFQSPSHVPVELPPEWKTAMACASIHLNWPPNHLESAYAEIVSAKGDDITTFAYTEVQGPHINNKGAYARVVCLRGNPDFIASVSIARAKALATMRITCASVEHVVVRGSKGCPLWLDMDSGESA</sequence>
<reference evidence="3" key="4">
    <citation type="journal article" date="2015" name="G3 (Bethesda)">
        <title>Genome sequences of three phytopathogenic species of the Magnaporthaceae family of fungi.</title>
        <authorList>
            <person name="Okagaki L.H."/>
            <person name="Nunes C.C."/>
            <person name="Sailsbery J."/>
            <person name="Clay B."/>
            <person name="Brown D."/>
            <person name="John T."/>
            <person name="Oh Y."/>
            <person name="Young N."/>
            <person name="Fitzgerald M."/>
            <person name="Haas B.J."/>
            <person name="Zeng Q."/>
            <person name="Young S."/>
            <person name="Adiconis X."/>
            <person name="Fan L."/>
            <person name="Levin J.Z."/>
            <person name="Mitchell T.K."/>
            <person name="Okubara P.A."/>
            <person name="Farman M.L."/>
            <person name="Kohn L.M."/>
            <person name="Birren B."/>
            <person name="Ma L.-J."/>
            <person name="Dean R.A."/>
        </authorList>
    </citation>
    <scope>NUCLEOTIDE SEQUENCE</scope>
    <source>
        <strain evidence="3">ATCC 64411 / 73-15</strain>
    </source>
</reference>
<gene>
    <name evidence="2" type="ORF">MAPG_11687</name>
</gene>